<dbReference type="Proteomes" id="UP000003530">
    <property type="component" value="Unassembled WGS sequence"/>
</dbReference>
<feature type="domain" description="CAAX prenyl protease 2/Lysostaphin resistance protein A-like" evidence="3">
    <location>
        <begin position="122"/>
        <end position="221"/>
    </location>
</feature>
<sequence length="268" mass="29781">MKTQMKTQTHVEPETRHILPFLAWTFGITWGAWLLQYILTALKLTSGAEPLGLALNFIGGFGLALGTFISLKISHPKKMLDFIFSHAKGWWIYMLAFCLVRVLTLFIANPVLPPLNAVLMFPLGWTFVTFAGGGNEELGWRGLLQPALEKKFSFPLATVITALVWVAWHLPLWLIPGTSQSQISLPFYLSFGILLCFCQAVLYKQTASVFACMVFHGCINFAQATIVGSATNGGRYLSFQAANLVMTALLVGWWYWKGNRKGVQKDAG</sequence>
<keyword evidence="2" id="KW-0472">Membrane</keyword>
<dbReference type="GO" id="GO:0004175">
    <property type="term" value="F:endopeptidase activity"/>
    <property type="evidence" value="ECO:0007669"/>
    <property type="project" value="UniProtKB-ARBA"/>
</dbReference>
<keyword evidence="4" id="KW-0645">Protease</keyword>
<feature type="transmembrane region" description="Helical" evidence="2">
    <location>
        <begin position="21"/>
        <end position="39"/>
    </location>
</feature>
<accession>F0IQ49</accession>
<dbReference type="InterPro" id="IPR042150">
    <property type="entry name" value="MmRce1-like"/>
</dbReference>
<feature type="transmembrane region" description="Helical" evidence="2">
    <location>
        <begin position="236"/>
        <end position="256"/>
    </location>
</feature>
<feature type="transmembrane region" description="Helical" evidence="2">
    <location>
        <begin position="187"/>
        <end position="203"/>
    </location>
</feature>
<feature type="transmembrane region" description="Helical" evidence="2">
    <location>
        <begin position="114"/>
        <end position="133"/>
    </location>
</feature>
<evidence type="ECO:0000256" key="1">
    <source>
        <dbReference type="ARBA" id="ARBA00009067"/>
    </source>
</evidence>
<gene>
    <name evidence="4" type="ORF">HMPREF9383_2125</name>
</gene>
<dbReference type="InterPro" id="IPR003675">
    <property type="entry name" value="Rce1/LyrA-like_dom"/>
</dbReference>
<dbReference type="PANTHER" id="PTHR35797:SF1">
    <property type="entry name" value="PROTEASE"/>
    <property type="match status" value="1"/>
</dbReference>
<comment type="caution">
    <text evidence="4">The sequence shown here is derived from an EMBL/GenBank/DDBJ whole genome shotgun (WGS) entry which is preliminary data.</text>
</comment>
<dbReference type="PATRIC" id="fig|888811.3.peg.2086"/>
<dbReference type="AlphaFoldDB" id="F0IQ49"/>
<keyword evidence="2" id="KW-0812">Transmembrane</keyword>
<dbReference type="GO" id="GO:0080120">
    <property type="term" value="P:CAAX-box protein maturation"/>
    <property type="evidence" value="ECO:0007669"/>
    <property type="project" value="UniProtKB-ARBA"/>
</dbReference>
<organism evidence="4 5">
    <name type="scientific">Streptococcus sanguinis SK150</name>
    <dbReference type="NCBI Taxonomy" id="888811"/>
    <lineage>
        <taxon>Bacteria</taxon>
        <taxon>Bacillati</taxon>
        <taxon>Bacillota</taxon>
        <taxon>Bacilli</taxon>
        <taxon>Lactobacillales</taxon>
        <taxon>Streptococcaceae</taxon>
        <taxon>Streptococcus</taxon>
    </lineage>
</organism>
<protein>
    <submittedName>
        <fullName evidence="4">CAAX amino protease</fullName>
    </submittedName>
</protein>
<evidence type="ECO:0000313" key="5">
    <source>
        <dbReference type="Proteomes" id="UP000003530"/>
    </source>
</evidence>
<evidence type="ECO:0000256" key="2">
    <source>
        <dbReference type="SAM" id="Phobius"/>
    </source>
</evidence>
<keyword evidence="4" id="KW-0378">Hydrolase</keyword>
<comment type="similarity">
    <text evidence="1">Belongs to the UPF0177 family.</text>
</comment>
<dbReference type="EMBL" id="AEXY01000023">
    <property type="protein sequence ID" value="EGD35689.1"/>
    <property type="molecule type" value="Genomic_DNA"/>
</dbReference>
<dbReference type="Pfam" id="PF02517">
    <property type="entry name" value="Rce1-like"/>
    <property type="match status" value="1"/>
</dbReference>
<feature type="transmembrane region" description="Helical" evidence="2">
    <location>
        <begin position="90"/>
        <end position="108"/>
    </location>
</feature>
<feature type="transmembrane region" description="Helical" evidence="2">
    <location>
        <begin position="210"/>
        <end position="230"/>
    </location>
</feature>
<evidence type="ECO:0000259" key="3">
    <source>
        <dbReference type="Pfam" id="PF02517"/>
    </source>
</evidence>
<dbReference type="HOGENOM" id="CLU_064706_1_0_9"/>
<keyword evidence="2" id="KW-1133">Transmembrane helix</keyword>
<feature type="transmembrane region" description="Helical" evidence="2">
    <location>
        <begin position="51"/>
        <end position="69"/>
    </location>
</feature>
<dbReference type="GO" id="GO:0006508">
    <property type="term" value="P:proteolysis"/>
    <property type="evidence" value="ECO:0007669"/>
    <property type="project" value="UniProtKB-KW"/>
</dbReference>
<dbReference type="PANTHER" id="PTHR35797">
    <property type="entry name" value="PROTEASE-RELATED"/>
    <property type="match status" value="1"/>
</dbReference>
<proteinExistence type="inferred from homology"/>
<reference evidence="4 5" key="1">
    <citation type="submission" date="2011-02" db="EMBL/GenBank/DDBJ databases">
        <authorList>
            <person name="Muzny D."/>
            <person name="Qin X."/>
            <person name="Deng J."/>
            <person name="Jiang H."/>
            <person name="Liu Y."/>
            <person name="Qu J."/>
            <person name="Song X.-Z."/>
            <person name="Zhang L."/>
            <person name="Thornton R."/>
            <person name="Coyle M."/>
            <person name="Francisco L."/>
            <person name="Jackson L."/>
            <person name="Javaid M."/>
            <person name="Korchina V."/>
            <person name="Kovar C."/>
            <person name="Mata R."/>
            <person name="Mathew T."/>
            <person name="Ngo R."/>
            <person name="Nguyen L."/>
            <person name="Nguyen N."/>
            <person name="Okwuonu G."/>
            <person name="Ongeri F."/>
            <person name="Pham C."/>
            <person name="Simmons D."/>
            <person name="Wilczek-Boney K."/>
            <person name="Hale W."/>
            <person name="Jakkamsetti A."/>
            <person name="Pham P."/>
            <person name="Ruth R."/>
            <person name="San Lucas F."/>
            <person name="Warren J."/>
            <person name="Zhang J."/>
            <person name="Zhao Z."/>
            <person name="Zhou C."/>
            <person name="Zhu D."/>
            <person name="Lee S."/>
            <person name="Bess C."/>
            <person name="Blankenburg K."/>
            <person name="Forbes L."/>
            <person name="Fu Q."/>
            <person name="Gubbala S."/>
            <person name="Hirani K."/>
            <person name="Jayaseelan J.C."/>
            <person name="Lara F."/>
            <person name="Munidasa M."/>
            <person name="Palculict T."/>
            <person name="Patil S."/>
            <person name="Pu L.-L."/>
            <person name="Saada N."/>
            <person name="Tang L."/>
            <person name="Weissenberger G."/>
            <person name="Zhu Y."/>
            <person name="Hemphill L."/>
            <person name="Shang Y."/>
            <person name="Youmans B."/>
            <person name="Ayvaz T."/>
            <person name="Ross M."/>
            <person name="Santibanez J."/>
            <person name="Aqrawi P."/>
            <person name="Gross S."/>
            <person name="Joshi V."/>
            <person name="Fowler G."/>
            <person name="Nazareth L."/>
            <person name="Reid J."/>
            <person name="Worley K."/>
            <person name="Petrosino J."/>
            <person name="Highlander S."/>
            <person name="Gibbs R."/>
        </authorList>
    </citation>
    <scope>NUCLEOTIDE SEQUENCE [LARGE SCALE GENOMIC DNA]</scope>
    <source>
        <strain evidence="4 5">SK150</strain>
    </source>
</reference>
<evidence type="ECO:0000313" key="4">
    <source>
        <dbReference type="EMBL" id="EGD35689.1"/>
    </source>
</evidence>
<name>F0IQ49_STRSA</name>
<feature type="transmembrane region" description="Helical" evidence="2">
    <location>
        <begin position="154"/>
        <end position="175"/>
    </location>
</feature>